<feature type="non-terminal residue" evidence="2">
    <location>
        <position position="1"/>
    </location>
</feature>
<keyword evidence="1" id="KW-1133">Transmembrane helix</keyword>
<protein>
    <submittedName>
        <fullName evidence="2">Uncharacterized protein</fullName>
    </submittedName>
</protein>
<evidence type="ECO:0000313" key="2">
    <source>
        <dbReference type="EMBL" id="KAJ9583508.1"/>
    </source>
</evidence>
<gene>
    <name evidence="2" type="ORF">L9F63_022149</name>
</gene>
<dbReference type="AlphaFoldDB" id="A0AAD7ZPG7"/>
<organism evidence="2 3">
    <name type="scientific">Diploptera punctata</name>
    <name type="common">Pacific beetle cockroach</name>
    <dbReference type="NCBI Taxonomy" id="6984"/>
    <lineage>
        <taxon>Eukaryota</taxon>
        <taxon>Metazoa</taxon>
        <taxon>Ecdysozoa</taxon>
        <taxon>Arthropoda</taxon>
        <taxon>Hexapoda</taxon>
        <taxon>Insecta</taxon>
        <taxon>Pterygota</taxon>
        <taxon>Neoptera</taxon>
        <taxon>Polyneoptera</taxon>
        <taxon>Dictyoptera</taxon>
        <taxon>Blattodea</taxon>
        <taxon>Blaberoidea</taxon>
        <taxon>Blaberidae</taxon>
        <taxon>Diplopterinae</taxon>
        <taxon>Diploptera</taxon>
    </lineage>
</organism>
<reference evidence="2" key="1">
    <citation type="journal article" date="2023" name="IScience">
        <title>Live-bearing cockroach genome reveals convergent evolutionary mechanisms linked to viviparity in insects and beyond.</title>
        <authorList>
            <person name="Fouks B."/>
            <person name="Harrison M.C."/>
            <person name="Mikhailova A.A."/>
            <person name="Marchal E."/>
            <person name="English S."/>
            <person name="Carruthers M."/>
            <person name="Jennings E.C."/>
            <person name="Chiamaka E.L."/>
            <person name="Frigard R.A."/>
            <person name="Pippel M."/>
            <person name="Attardo G.M."/>
            <person name="Benoit J.B."/>
            <person name="Bornberg-Bauer E."/>
            <person name="Tobe S.S."/>
        </authorList>
    </citation>
    <scope>NUCLEOTIDE SEQUENCE</scope>
    <source>
        <tissue evidence="2">Testes</tissue>
    </source>
</reference>
<name>A0AAD7ZPG7_DIPPU</name>
<evidence type="ECO:0000256" key="1">
    <source>
        <dbReference type="SAM" id="Phobius"/>
    </source>
</evidence>
<evidence type="ECO:0000313" key="3">
    <source>
        <dbReference type="Proteomes" id="UP001233999"/>
    </source>
</evidence>
<reference evidence="2" key="2">
    <citation type="submission" date="2023-05" db="EMBL/GenBank/DDBJ databases">
        <authorList>
            <person name="Fouks B."/>
        </authorList>
    </citation>
    <scope>NUCLEOTIDE SEQUENCE</scope>
    <source>
        <strain evidence="2">Stay&amp;Tobe</strain>
        <tissue evidence="2">Testes</tissue>
    </source>
</reference>
<keyword evidence="3" id="KW-1185">Reference proteome</keyword>
<proteinExistence type="predicted"/>
<keyword evidence="1" id="KW-0472">Membrane</keyword>
<feature type="non-terminal residue" evidence="2">
    <location>
        <position position="212"/>
    </location>
</feature>
<comment type="caution">
    <text evidence="2">The sequence shown here is derived from an EMBL/GenBank/DDBJ whole genome shotgun (WGS) entry which is preliminary data.</text>
</comment>
<dbReference type="Proteomes" id="UP001233999">
    <property type="component" value="Unassembled WGS sequence"/>
</dbReference>
<dbReference type="EMBL" id="JASPKZ010007575">
    <property type="protein sequence ID" value="KAJ9583508.1"/>
    <property type="molecule type" value="Genomic_DNA"/>
</dbReference>
<accession>A0AAD7ZPG7</accession>
<feature type="transmembrane region" description="Helical" evidence="1">
    <location>
        <begin position="18"/>
        <end position="34"/>
    </location>
</feature>
<keyword evidence="1" id="KW-0812">Transmembrane</keyword>
<sequence>AKNTTNHFKKIEIKMTKMALNLIFAMLTILGHLLEHRRLQTSISGSYLFYFVGRVNLCNFSAYRLYTAFECFITDFSYLLIKGARVKFWLGFPITAKCAALAPPSVSVRIHIKTDARLAERSKALGLSPRSHNGSRVDKIRNNKVLFKKGNIKTEFYVVKMGGVSGHLARSLQAVKCIKLKSIHNALLRKKSTFNKQQWSAPISGHGPPANI</sequence>